<dbReference type="Proteomes" id="UP000236584">
    <property type="component" value="Chromosome"/>
</dbReference>
<feature type="transmembrane region" description="Helical" evidence="6">
    <location>
        <begin position="199"/>
        <end position="221"/>
    </location>
</feature>
<dbReference type="PRINTS" id="PR01437">
    <property type="entry name" value="NUOXDRDTASE4"/>
</dbReference>
<name>A0A2I8VPG7_9EURY</name>
<comment type="subcellular location">
    <subcellularLocation>
        <location evidence="1">Cell membrane</location>
        <topology evidence="1">Multi-pass membrane protein</topology>
    </subcellularLocation>
</comment>
<dbReference type="InterPro" id="IPR050586">
    <property type="entry name" value="CPA3_Na-H_Antiporter_D"/>
</dbReference>
<evidence type="ECO:0000259" key="7">
    <source>
        <dbReference type="Pfam" id="PF00361"/>
    </source>
</evidence>
<evidence type="ECO:0000256" key="6">
    <source>
        <dbReference type="SAM" id="Phobius"/>
    </source>
</evidence>
<dbReference type="GO" id="GO:0005886">
    <property type="term" value="C:plasma membrane"/>
    <property type="evidence" value="ECO:0007669"/>
    <property type="project" value="UniProtKB-SubCell"/>
</dbReference>
<evidence type="ECO:0000256" key="1">
    <source>
        <dbReference type="ARBA" id="ARBA00004651"/>
    </source>
</evidence>
<protein>
    <submittedName>
        <fullName evidence="8">Cation:proton antiporter</fullName>
    </submittedName>
</protein>
<feature type="transmembrane region" description="Helical" evidence="6">
    <location>
        <begin position="372"/>
        <end position="391"/>
    </location>
</feature>
<dbReference type="EMBL" id="CP026309">
    <property type="protein sequence ID" value="AUV83821.1"/>
    <property type="molecule type" value="Genomic_DNA"/>
</dbReference>
<accession>A0A2I8VPG7</accession>
<dbReference type="InterPro" id="IPR001750">
    <property type="entry name" value="ND/Mrp_TM"/>
</dbReference>
<keyword evidence="3 6" id="KW-0812">Transmembrane</keyword>
<evidence type="ECO:0000256" key="5">
    <source>
        <dbReference type="ARBA" id="ARBA00023136"/>
    </source>
</evidence>
<keyword evidence="9" id="KW-1185">Reference proteome</keyword>
<dbReference type="GO" id="GO:0042773">
    <property type="term" value="P:ATP synthesis coupled electron transport"/>
    <property type="evidence" value="ECO:0007669"/>
    <property type="project" value="InterPro"/>
</dbReference>
<feature type="transmembrane region" description="Helical" evidence="6">
    <location>
        <begin position="337"/>
        <end position="360"/>
    </location>
</feature>
<dbReference type="AlphaFoldDB" id="A0A2I8VPG7"/>
<proteinExistence type="predicted"/>
<dbReference type="GO" id="GO:0008137">
    <property type="term" value="F:NADH dehydrogenase (ubiquinone) activity"/>
    <property type="evidence" value="ECO:0007669"/>
    <property type="project" value="InterPro"/>
</dbReference>
<evidence type="ECO:0000313" key="9">
    <source>
        <dbReference type="Proteomes" id="UP000236584"/>
    </source>
</evidence>
<feature type="domain" description="NADH:quinone oxidoreductase/Mrp antiporter transmembrane" evidence="7">
    <location>
        <begin position="92"/>
        <end position="385"/>
    </location>
</feature>
<feature type="transmembrane region" description="Helical" evidence="6">
    <location>
        <begin position="294"/>
        <end position="316"/>
    </location>
</feature>
<evidence type="ECO:0000256" key="3">
    <source>
        <dbReference type="ARBA" id="ARBA00022692"/>
    </source>
</evidence>
<feature type="transmembrane region" description="Helical" evidence="6">
    <location>
        <begin position="268"/>
        <end position="288"/>
    </location>
</feature>
<feature type="transmembrane region" description="Helical" evidence="6">
    <location>
        <begin position="124"/>
        <end position="147"/>
    </location>
</feature>
<feature type="transmembrane region" description="Helical" evidence="6">
    <location>
        <begin position="167"/>
        <end position="187"/>
    </location>
</feature>
<evidence type="ECO:0000313" key="8">
    <source>
        <dbReference type="EMBL" id="AUV83821.1"/>
    </source>
</evidence>
<feature type="transmembrane region" description="Helical" evidence="6">
    <location>
        <begin position="74"/>
        <end position="90"/>
    </location>
</feature>
<dbReference type="InterPro" id="IPR003918">
    <property type="entry name" value="NADH_UbQ_OxRdtase"/>
</dbReference>
<dbReference type="KEGG" id="srub:C2R22_00345"/>
<keyword evidence="5 6" id="KW-0472">Membrane</keyword>
<evidence type="ECO:0000256" key="4">
    <source>
        <dbReference type="ARBA" id="ARBA00022989"/>
    </source>
</evidence>
<reference evidence="8 9" key="1">
    <citation type="submission" date="2018-01" db="EMBL/GenBank/DDBJ databases">
        <title>Complete genome sequence of Salinigranum rubrum GX10T, an extremely halophilic archaeon isolated from a marine solar saltern.</title>
        <authorList>
            <person name="Han S."/>
        </authorList>
    </citation>
    <scope>NUCLEOTIDE SEQUENCE [LARGE SCALE GENOMIC DNA]</scope>
    <source>
        <strain evidence="8 9">GX10</strain>
    </source>
</reference>
<dbReference type="PANTHER" id="PTHR42703:SF1">
    <property type="entry name" value="NA(+)_H(+) ANTIPORTER SUBUNIT D1"/>
    <property type="match status" value="1"/>
</dbReference>
<keyword evidence="2" id="KW-1003">Cell membrane</keyword>
<gene>
    <name evidence="8" type="ORF">C2R22_00345</name>
</gene>
<organism evidence="8 9">
    <name type="scientific">Salinigranum rubrum</name>
    <dbReference type="NCBI Taxonomy" id="755307"/>
    <lineage>
        <taxon>Archaea</taxon>
        <taxon>Methanobacteriati</taxon>
        <taxon>Methanobacteriota</taxon>
        <taxon>Stenosarchaea group</taxon>
        <taxon>Halobacteria</taxon>
        <taxon>Halobacteriales</taxon>
        <taxon>Haloferacaceae</taxon>
        <taxon>Salinigranum</taxon>
    </lineage>
</organism>
<sequence>MTAGILTAQVALALAVTVVVATSGPVWTVVGGLPAAVGIALVVDPVSSVFVVLVAVASWLLYVTVRTDATGPTDSLWLLFTAGLTGMTVTADVFNLYVFLEISGLAAYALVASRRGTRAALAALHYLLVGTVGATLYLLGVGYLYVATGTLAMADLRTALPAVGYDSPLVVAAFVLIAVGLGVKLALFPLHAWKPDAYAASALDVSALLATLGSTVPGYALVRLVFDVFTGSFLAAVPLAEVGLLAAGLVSVAAGGYLTFRQTDVRRFLAYSSILQFGLVVVGVALATPAAVTAALVLLVANAVAKGGLYVAVGLFDREFGATTVADYARLARDAPVVAVGVACAFASLVGLPPTVGFAGKWYLALAAVETRAWLVAGVVLLSTLVSLAYAGRVVERLFLAPEPVAVGSAPVVTDGGEAASEAKPASGTAVSPAFRRRATGVVVVSAVALVGLGLGSTALAEWVAPVVEGWL</sequence>
<feature type="transmembrane region" description="Helical" evidence="6">
    <location>
        <begin position="37"/>
        <end position="62"/>
    </location>
</feature>
<feature type="transmembrane region" description="Helical" evidence="6">
    <location>
        <begin position="233"/>
        <end position="256"/>
    </location>
</feature>
<evidence type="ECO:0000256" key="2">
    <source>
        <dbReference type="ARBA" id="ARBA00022475"/>
    </source>
</evidence>
<keyword evidence="4 6" id="KW-1133">Transmembrane helix</keyword>
<dbReference type="Pfam" id="PF00361">
    <property type="entry name" value="Proton_antipo_M"/>
    <property type="match status" value="1"/>
</dbReference>
<feature type="transmembrane region" description="Helical" evidence="6">
    <location>
        <begin position="442"/>
        <end position="465"/>
    </location>
</feature>
<dbReference type="PANTHER" id="PTHR42703">
    <property type="entry name" value="NADH DEHYDROGENASE"/>
    <property type="match status" value="1"/>
</dbReference>